<dbReference type="PROSITE" id="PS50972">
    <property type="entry name" value="PTERIN_BINDING"/>
    <property type="match status" value="1"/>
</dbReference>
<dbReference type="PANTHER" id="PTHR20941:SF1">
    <property type="entry name" value="FOLIC ACID SYNTHESIS PROTEIN FOL1"/>
    <property type="match status" value="1"/>
</dbReference>
<dbReference type="EMBL" id="QNRO01000002">
    <property type="protein sequence ID" value="RBP33421.1"/>
    <property type="molecule type" value="Genomic_DNA"/>
</dbReference>
<keyword evidence="7 12" id="KW-0808">Transferase</keyword>
<dbReference type="AlphaFoldDB" id="A0A366GXR5"/>
<comment type="cofactor">
    <cofactor evidence="2 12">
        <name>Mg(2+)</name>
        <dbReference type="ChEBI" id="CHEBI:18420"/>
    </cofactor>
</comment>
<dbReference type="InterPro" id="IPR006390">
    <property type="entry name" value="DHP_synth_dom"/>
</dbReference>
<dbReference type="GO" id="GO:0004156">
    <property type="term" value="F:dihydropteroate synthase activity"/>
    <property type="evidence" value="ECO:0007669"/>
    <property type="project" value="UniProtKB-EC"/>
</dbReference>
<dbReference type="GO" id="GO:0046656">
    <property type="term" value="P:folic acid biosynthetic process"/>
    <property type="evidence" value="ECO:0007669"/>
    <property type="project" value="UniProtKB-KW"/>
</dbReference>
<dbReference type="FunFam" id="3.20.20.20:FF:000006">
    <property type="entry name" value="Dihydropteroate synthase"/>
    <property type="match status" value="1"/>
</dbReference>
<dbReference type="Proteomes" id="UP000252995">
    <property type="component" value="Unassembled WGS sequence"/>
</dbReference>
<evidence type="ECO:0000256" key="4">
    <source>
        <dbReference type="ARBA" id="ARBA00009503"/>
    </source>
</evidence>
<dbReference type="GO" id="GO:0046872">
    <property type="term" value="F:metal ion binding"/>
    <property type="evidence" value="ECO:0007669"/>
    <property type="project" value="UniProtKB-KW"/>
</dbReference>
<keyword evidence="9 12" id="KW-0460">Magnesium</keyword>
<reference evidence="14 15" key="1">
    <citation type="submission" date="2018-06" db="EMBL/GenBank/DDBJ databases">
        <title>Freshwater and sediment microbial communities from various areas in North America, analyzing microbe dynamics in response to fracking.</title>
        <authorList>
            <person name="Lamendella R."/>
        </authorList>
    </citation>
    <scope>NUCLEOTIDE SEQUENCE [LARGE SCALE GENOMIC DNA]</scope>
    <source>
        <strain evidence="14 15">114J</strain>
    </source>
</reference>
<feature type="domain" description="Pterin-binding" evidence="13">
    <location>
        <begin position="38"/>
        <end position="290"/>
    </location>
</feature>
<accession>A0A366GXR5</accession>
<protein>
    <recommendedName>
        <fullName evidence="6 12">Dihydropteroate synthase</fullName>
        <shortName evidence="12">DHPS</shortName>
        <ecNumber evidence="5 12">2.5.1.15</ecNumber>
    </recommendedName>
    <alternativeName>
        <fullName evidence="11 12">Dihydropteroate pyrophosphorylase</fullName>
    </alternativeName>
</protein>
<name>A0A366GXR5_9GAMM</name>
<evidence type="ECO:0000256" key="6">
    <source>
        <dbReference type="ARBA" id="ARBA00016919"/>
    </source>
</evidence>
<evidence type="ECO:0000256" key="12">
    <source>
        <dbReference type="RuleBase" id="RU361205"/>
    </source>
</evidence>
<organism evidence="14 15">
    <name type="scientific">Marinobacter pelagius</name>
    <dbReference type="NCBI Taxonomy" id="379482"/>
    <lineage>
        <taxon>Bacteria</taxon>
        <taxon>Pseudomonadati</taxon>
        <taxon>Pseudomonadota</taxon>
        <taxon>Gammaproteobacteria</taxon>
        <taxon>Pseudomonadales</taxon>
        <taxon>Marinobacteraceae</taxon>
        <taxon>Marinobacter</taxon>
    </lineage>
</organism>
<proteinExistence type="inferred from homology"/>
<evidence type="ECO:0000256" key="11">
    <source>
        <dbReference type="ARBA" id="ARBA00030193"/>
    </source>
</evidence>
<evidence type="ECO:0000256" key="7">
    <source>
        <dbReference type="ARBA" id="ARBA00022679"/>
    </source>
</evidence>
<evidence type="ECO:0000313" key="14">
    <source>
        <dbReference type="EMBL" id="RBP33421.1"/>
    </source>
</evidence>
<dbReference type="STRING" id="379482.SAMN04487961_2490"/>
<dbReference type="InterPro" id="IPR045031">
    <property type="entry name" value="DHP_synth-like"/>
</dbReference>
<evidence type="ECO:0000256" key="8">
    <source>
        <dbReference type="ARBA" id="ARBA00022723"/>
    </source>
</evidence>
<gene>
    <name evidence="14" type="ORF">DET50_102235</name>
</gene>
<dbReference type="PANTHER" id="PTHR20941">
    <property type="entry name" value="FOLATE SYNTHESIS PROTEINS"/>
    <property type="match status" value="1"/>
</dbReference>
<comment type="catalytic activity">
    <reaction evidence="1">
        <text>(7,8-dihydropterin-6-yl)methyl diphosphate + 4-aminobenzoate = 7,8-dihydropteroate + diphosphate</text>
        <dbReference type="Rhea" id="RHEA:19949"/>
        <dbReference type="ChEBI" id="CHEBI:17836"/>
        <dbReference type="ChEBI" id="CHEBI:17839"/>
        <dbReference type="ChEBI" id="CHEBI:33019"/>
        <dbReference type="ChEBI" id="CHEBI:72950"/>
        <dbReference type="EC" id="2.5.1.15"/>
    </reaction>
</comment>
<comment type="caution">
    <text evidence="14">The sequence shown here is derived from an EMBL/GenBank/DDBJ whole genome shotgun (WGS) entry which is preliminary data.</text>
</comment>
<dbReference type="PROSITE" id="PS00792">
    <property type="entry name" value="DHPS_1"/>
    <property type="match status" value="1"/>
</dbReference>
<evidence type="ECO:0000256" key="1">
    <source>
        <dbReference type="ARBA" id="ARBA00000012"/>
    </source>
</evidence>
<keyword evidence="10 12" id="KW-0289">Folate biosynthesis</keyword>
<comment type="pathway">
    <text evidence="3 12">Cofactor biosynthesis; tetrahydrofolate biosynthesis; 7,8-dihydrofolate from 2-amino-4-hydroxy-6-hydroxymethyl-7,8-dihydropteridine diphosphate and 4-aminobenzoate: step 1/2.</text>
</comment>
<evidence type="ECO:0000256" key="5">
    <source>
        <dbReference type="ARBA" id="ARBA00012458"/>
    </source>
</evidence>
<dbReference type="GO" id="GO:0005829">
    <property type="term" value="C:cytosol"/>
    <property type="evidence" value="ECO:0007669"/>
    <property type="project" value="TreeGrafter"/>
</dbReference>
<dbReference type="GO" id="GO:0046654">
    <property type="term" value="P:tetrahydrofolate biosynthetic process"/>
    <property type="evidence" value="ECO:0007669"/>
    <property type="project" value="UniProtKB-UniPathway"/>
</dbReference>
<evidence type="ECO:0000256" key="10">
    <source>
        <dbReference type="ARBA" id="ARBA00022909"/>
    </source>
</evidence>
<comment type="similarity">
    <text evidence="4 12">Belongs to the DHPS family.</text>
</comment>
<dbReference type="CDD" id="cd00739">
    <property type="entry name" value="DHPS"/>
    <property type="match status" value="1"/>
</dbReference>
<sequence length="299" mass="32080">MRRPDSGRRLFLVSLNVFQKRFAMEMNFAGRVLDMSRCHVMGILNVTPDSFSDGGKFNSRDAALVRARQMVADGAAFIDVGGESTRPGAAPVSLQEELDRVCPVVEAIAGELDTVVSVDTSSPEVMAETARLGAGLINDVRALQRSGAPEAAAAAGIPVCIMHIQGEPGTMQDRPEYLNVRREVSSFLTERMRVAEQAGVLPENILLDPGFGFGKSLEHNLQLLASMEQLHILGHPLLIGISRKSMLGKITGREVDERLPASIAAATIAAMKGASIVRVHDVRETVDAVRVVAAMKEAG</sequence>
<keyword evidence="8 12" id="KW-0479">Metal-binding</keyword>
<dbReference type="InterPro" id="IPR000489">
    <property type="entry name" value="Pterin-binding_dom"/>
</dbReference>
<evidence type="ECO:0000259" key="13">
    <source>
        <dbReference type="PROSITE" id="PS50972"/>
    </source>
</evidence>
<dbReference type="EC" id="2.5.1.15" evidence="5 12"/>
<dbReference type="SUPFAM" id="SSF51717">
    <property type="entry name" value="Dihydropteroate synthetase-like"/>
    <property type="match status" value="1"/>
</dbReference>
<dbReference type="Gene3D" id="3.20.20.20">
    <property type="entry name" value="Dihydropteroate synthase-like"/>
    <property type="match status" value="1"/>
</dbReference>
<evidence type="ECO:0000256" key="2">
    <source>
        <dbReference type="ARBA" id="ARBA00001946"/>
    </source>
</evidence>
<dbReference type="InterPro" id="IPR011005">
    <property type="entry name" value="Dihydropteroate_synth-like_sf"/>
</dbReference>
<dbReference type="UniPathway" id="UPA00077">
    <property type="reaction ID" value="UER00156"/>
</dbReference>
<evidence type="ECO:0000256" key="9">
    <source>
        <dbReference type="ARBA" id="ARBA00022842"/>
    </source>
</evidence>
<dbReference type="Pfam" id="PF00809">
    <property type="entry name" value="Pterin_bind"/>
    <property type="match status" value="1"/>
</dbReference>
<comment type="function">
    <text evidence="12">Catalyzes the condensation of para-aminobenzoate (pABA) with 6-hydroxymethyl-7,8-dihydropterin diphosphate (DHPt-PP) to form 7,8-dihydropteroate (H2Pte), the immediate precursor of folate derivatives.</text>
</comment>
<evidence type="ECO:0000256" key="3">
    <source>
        <dbReference type="ARBA" id="ARBA00004763"/>
    </source>
</evidence>
<dbReference type="NCBIfam" id="TIGR01496">
    <property type="entry name" value="DHPS"/>
    <property type="match status" value="1"/>
</dbReference>
<evidence type="ECO:0000313" key="15">
    <source>
        <dbReference type="Proteomes" id="UP000252995"/>
    </source>
</evidence>